<dbReference type="EMBL" id="BAABUK010000030">
    <property type="protein sequence ID" value="GAA5816244.1"/>
    <property type="molecule type" value="Genomic_DNA"/>
</dbReference>
<gene>
    <name evidence="5" type="ORF">MFLAVUS_009770</name>
</gene>
<evidence type="ECO:0000259" key="4">
    <source>
        <dbReference type="Pfam" id="PF10342"/>
    </source>
</evidence>
<evidence type="ECO:0000256" key="1">
    <source>
        <dbReference type="ARBA" id="ARBA00022729"/>
    </source>
</evidence>
<evidence type="ECO:0000256" key="3">
    <source>
        <dbReference type="SAM" id="SignalP"/>
    </source>
</evidence>
<feature type="signal peptide" evidence="3">
    <location>
        <begin position="1"/>
        <end position="21"/>
    </location>
</feature>
<keyword evidence="1 3" id="KW-0732">Signal</keyword>
<feature type="domain" description="Yeast cell wall synthesis Kre9/Knh1-like N-terminal" evidence="4">
    <location>
        <begin position="30"/>
        <end position="116"/>
    </location>
</feature>
<comment type="caution">
    <text evidence="5">The sequence shown here is derived from an EMBL/GenBank/DDBJ whole genome shotgun (WGS) entry which is preliminary data.</text>
</comment>
<sequence length="212" mass="20767">MKFTGTILFVSAAFLASLVSADTIISITAPLANTRLKAGSEVIIAWVNPTVPTISQIVLAKGKSNALQPLRVIATNVDTAGGKYVWKIPVEIDNADDYAFELGTSPDLAFAGPFTIEGGTGGNPAGISTDATPNAVPGASPASPATPAGGNAAAAPASPAGGSTPAASAPSSGTSPHNANTSHATGSAGIKQTAGQSVIAAGVVVAIVSQFF</sequence>
<proteinExistence type="predicted"/>
<protein>
    <recommendedName>
        <fullName evidence="4">Yeast cell wall synthesis Kre9/Knh1-like N-terminal domain-containing protein</fullName>
    </recommendedName>
</protein>
<reference evidence="5 6" key="1">
    <citation type="submission" date="2024-04" db="EMBL/GenBank/DDBJ databases">
        <title>genome sequences of Mucor flavus KT1a and Helicostylum pulchrum KT1b strains isolated from the surface of a dry-aged beef.</title>
        <authorList>
            <person name="Toyotome T."/>
            <person name="Hosono M."/>
            <person name="Torimaru M."/>
            <person name="Fukuda K."/>
            <person name="Mikami N."/>
        </authorList>
    </citation>
    <scope>NUCLEOTIDE SEQUENCE [LARGE SCALE GENOMIC DNA]</scope>
    <source>
        <strain evidence="5 6">KT1a</strain>
    </source>
</reference>
<dbReference type="InterPro" id="IPR018466">
    <property type="entry name" value="Kre9/Knh1-like_N"/>
</dbReference>
<feature type="region of interest" description="Disordered" evidence="2">
    <location>
        <begin position="120"/>
        <end position="188"/>
    </location>
</feature>
<evidence type="ECO:0000313" key="6">
    <source>
        <dbReference type="Proteomes" id="UP001473302"/>
    </source>
</evidence>
<keyword evidence="6" id="KW-1185">Reference proteome</keyword>
<feature type="compositionally biased region" description="Low complexity" evidence="2">
    <location>
        <begin position="137"/>
        <end position="176"/>
    </location>
</feature>
<evidence type="ECO:0000256" key="2">
    <source>
        <dbReference type="SAM" id="MobiDB-lite"/>
    </source>
</evidence>
<evidence type="ECO:0000313" key="5">
    <source>
        <dbReference type="EMBL" id="GAA5816244.1"/>
    </source>
</evidence>
<dbReference type="Proteomes" id="UP001473302">
    <property type="component" value="Unassembled WGS sequence"/>
</dbReference>
<dbReference type="Pfam" id="PF10342">
    <property type="entry name" value="Kre9_KNH"/>
    <property type="match status" value="1"/>
</dbReference>
<accession>A0ABP9ZAU9</accession>
<name>A0ABP9ZAU9_9FUNG</name>
<dbReference type="PANTHER" id="PTHR40633">
    <property type="entry name" value="MATRIX PROTEIN, PUTATIVE (AFU_ORTHOLOGUE AFUA_8G05410)-RELATED"/>
    <property type="match status" value="1"/>
</dbReference>
<organism evidence="5 6">
    <name type="scientific">Mucor flavus</name>
    <dbReference type="NCBI Taxonomy" id="439312"/>
    <lineage>
        <taxon>Eukaryota</taxon>
        <taxon>Fungi</taxon>
        <taxon>Fungi incertae sedis</taxon>
        <taxon>Mucoromycota</taxon>
        <taxon>Mucoromycotina</taxon>
        <taxon>Mucoromycetes</taxon>
        <taxon>Mucorales</taxon>
        <taxon>Mucorineae</taxon>
        <taxon>Mucoraceae</taxon>
        <taxon>Mucor</taxon>
    </lineage>
</organism>
<dbReference type="PANTHER" id="PTHR40633:SF1">
    <property type="entry name" value="GPI ANCHORED SERINE-THREONINE RICH PROTEIN (AFU_ORTHOLOGUE AFUA_1G03630)"/>
    <property type="match status" value="1"/>
</dbReference>
<dbReference type="InterPro" id="IPR052982">
    <property type="entry name" value="SRP1/TIP1-like"/>
</dbReference>
<feature type="chain" id="PRO_5047204502" description="Yeast cell wall synthesis Kre9/Knh1-like N-terminal domain-containing protein" evidence="3">
    <location>
        <begin position="22"/>
        <end position="212"/>
    </location>
</feature>